<dbReference type="Gene3D" id="3.30.930.30">
    <property type="match status" value="1"/>
</dbReference>
<feature type="coiled-coil region" evidence="1">
    <location>
        <begin position="352"/>
        <end position="401"/>
    </location>
</feature>
<evidence type="ECO:0000259" key="2">
    <source>
        <dbReference type="Pfam" id="PF03432"/>
    </source>
</evidence>
<feature type="domain" description="MobA/VirD2-like nuclease" evidence="2">
    <location>
        <begin position="5"/>
        <end position="134"/>
    </location>
</feature>
<evidence type="ECO:0000313" key="3">
    <source>
        <dbReference type="EMBL" id="ERJ96212.1"/>
    </source>
</evidence>
<organism evidence="3 4">
    <name type="scientific">Ruminococcus callidus ATCC 27760</name>
    <dbReference type="NCBI Taxonomy" id="411473"/>
    <lineage>
        <taxon>Bacteria</taxon>
        <taxon>Bacillati</taxon>
        <taxon>Bacillota</taxon>
        <taxon>Clostridia</taxon>
        <taxon>Eubacteriales</taxon>
        <taxon>Oscillospiraceae</taxon>
        <taxon>Ruminococcus</taxon>
    </lineage>
</organism>
<name>U2KV97_9FIRM</name>
<accession>U2KV97</accession>
<gene>
    <name evidence="3" type="ORF">RUMCAL_01347</name>
</gene>
<keyword evidence="1" id="KW-0175">Coiled coil</keyword>
<sequence length="441" mass="52349">MKPEKTEQGRLIETFCCAPFQANLIAEDFMETRSMGTGRGDVLAKHMIQSFLPDEITPDEAMEIGRKLVKSFLHDDYQYVLATHIDKDHIHNHIIFCNTNMETFRSFEYQENRGGHEKERLQEISDALCREYGLNVIENPKQGKGKSHYEWDMARQNRSWKAKLKDKIDAAIMNCTGFDDFLYQLKQQDVNVVYRPENVISLKYRLEGMKRFCRSRTLGWYYEEKQIRKRIDNYQLLRTGRTTSTQKTRLYDTSAEKFQQAKGLSRWAEIQNIKEASKILNYLTEKGIATQEELEQRSILTYGQRVQLVGDLNKLQRQIETVTDTIKLVKKYKKYKPFYDAYQSATFRKKYEKEHKQELQQFSDAKSALLERFPDRKIPSLERLSQEREKLIEQRNVQNGVFRQVVAELKELDYARTTIEEYLHSQQQVQENQQKKDDELY</sequence>
<keyword evidence="4" id="KW-1185">Reference proteome</keyword>
<dbReference type="eggNOG" id="COG3843">
    <property type="taxonomic scope" value="Bacteria"/>
</dbReference>
<dbReference type="InterPro" id="IPR005094">
    <property type="entry name" value="Endonuclease_MobA/VirD2"/>
</dbReference>
<comment type="caution">
    <text evidence="3">The sequence shown here is derived from an EMBL/GenBank/DDBJ whole genome shotgun (WGS) entry which is preliminary data.</text>
</comment>
<dbReference type="RefSeq" id="WP_021682831.1">
    <property type="nucleotide sequence ID" value="NZ_KI260449.1"/>
</dbReference>
<reference evidence="3 4" key="1">
    <citation type="submission" date="2013-07" db="EMBL/GenBank/DDBJ databases">
        <authorList>
            <person name="Weinstock G."/>
            <person name="Sodergren E."/>
            <person name="Wylie T."/>
            <person name="Fulton L."/>
            <person name="Fulton R."/>
            <person name="Fronick C."/>
            <person name="O'Laughlin M."/>
            <person name="Godfrey J."/>
            <person name="Miner T."/>
            <person name="Herter B."/>
            <person name="Appelbaum E."/>
            <person name="Cordes M."/>
            <person name="Lek S."/>
            <person name="Wollam A."/>
            <person name="Pepin K.H."/>
            <person name="Palsikar V.B."/>
            <person name="Mitreva M."/>
            <person name="Wilson R.K."/>
        </authorList>
    </citation>
    <scope>NUCLEOTIDE SEQUENCE [LARGE SCALE GENOMIC DNA]</scope>
    <source>
        <strain evidence="3 4">ATCC 27760</strain>
    </source>
</reference>
<proteinExistence type="predicted"/>
<dbReference type="Proteomes" id="UP000016662">
    <property type="component" value="Unassembled WGS sequence"/>
</dbReference>
<dbReference type="Pfam" id="PF03432">
    <property type="entry name" value="Relaxase"/>
    <property type="match status" value="1"/>
</dbReference>
<protein>
    <submittedName>
        <fullName evidence="3">Relaxase/mobilization nuclease domain protein</fullName>
    </submittedName>
</protein>
<evidence type="ECO:0000313" key="4">
    <source>
        <dbReference type="Proteomes" id="UP000016662"/>
    </source>
</evidence>
<dbReference type="HOGENOM" id="CLU_031118_0_2_9"/>
<dbReference type="EMBL" id="AWVF01000175">
    <property type="protein sequence ID" value="ERJ96212.1"/>
    <property type="molecule type" value="Genomic_DNA"/>
</dbReference>
<dbReference type="AlphaFoldDB" id="U2KV97"/>
<evidence type="ECO:0000256" key="1">
    <source>
        <dbReference type="SAM" id="Coils"/>
    </source>
</evidence>
<dbReference type="PATRIC" id="fig|411473.3.peg.1093"/>
<dbReference type="STRING" id="411473.RUMCAL_01347"/>